<evidence type="ECO:0000313" key="2">
    <source>
        <dbReference type="Proteomes" id="UP001596045"/>
    </source>
</evidence>
<reference evidence="2" key="1">
    <citation type="journal article" date="2019" name="Int. J. Syst. Evol. Microbiol.">
        <title>The Global Catalogue of Microorganisms (GCM) 10K type strain sequencing project: providing services to taxonomists for standard genome sequencing and annotation.</title>
        <authorList>
            <consortium name="The Broad Institute Genomics Platform"/>
            <consortium name="The Broad Institute Genome Sequencing Center for Infectious Disease"/>
            <person name="Wu L."/>
            <person name="Ma J."/>
        </authorList>
    </citation>
    <scope>NUCLEOTIDE SEQUENCE [LARGE SCALE GENOMIC DNA]</scope>
    <source>
        <strain evidence="2">JCM 17066</strain>
    </source>
</reference>
<dbReference type="InterPro" id="IPR006521">
    <property type="entry name" value="Tail_protein_I"/>
</dbReference>
<sequence length="336" mass="37116">MSEASSYLRYLPAIYGGKGSEFVGDYLKIFEKLLSGIDDDKLGGRRGIQELLASEVIGNLFYPRLGFLFDPADTQFMPPISGVKPEKEKEEILAKLDSYIGVPTPSDPLARFAGSQQSAASSQDAVQAWLNGLLNWLGGWVDLTPDNRWDIDKKRRVIAQILALYRLRGTPQGLKMLIDLLLDLPLTIIGVQYKAGESVSISGPISVEVSNPTPPCIKVSDQASTAFIVKDRYQPDTPVVSGYFPWLFEVLIILPNDGKRDFVLTLKNVQQILLLQQQLQQLLASVKPAASKFTIRIRPSMRMETVRRMESTTDITKICNAGTLGVNTLLGIKGES</sequence>
<gene>
    <name evidence="1" type="ORF">ACFPM8_16525</name>
</gene>
<protein>
    <submittedName>
        <fullName evidence="1">Phage tail protein</fullName>
    </submittedName>
</protein>
<dbReference type="Proteomes" id="UP001596045">
    <property type="component" value="Unassembled WGS sequence"/>
</dbReference>
<dbReference type="RefSeq" id="WP_378998983.1">
    <property type="nucleotide sequence ID" value="NZ_JBHSMT010000028.1"/>
</dbReference>
<evidence type="ECO:0000313" key="1">
    <source>
        <dbReference type="EMBL" id="MFC5475568.1"/>
    </source>
</evidence>
<dbReference type="EMBL" id="JBHSMT010000028">
    <property type="protein sequence ID" value="MFC5475568.1"/>
    <property type="molecule type" value="Genomic_DNA"/>
</dbReference>
<keyword evidence="2" id="KW-1185">Reference proteome</keyword>
<organism evidence="1 2">
    <name type="scientific">Paraherbaspirillum soli</name>
    <dbReference type="NCBI Taxonomy" id="631222"/>
    <lineage>
        <taxon>Bacteria</taxon>
        <taxon>Pseudomonadati</taxon>
        <taxon>Pseudomonadota</taxon>
        <taxon>Betaproteobacteria</taxon>
        <taxon>Burkholderiales</taxon>
        <taxon>Oxalobacteraceae</taxon>
        <taxon>Paraherbaspirillum</taxon>
    </lineage>
</organism>
<proteinExistence type="predicted"/>
<dbReference type="Pfam" id="PF09684">
    <property type="entry name" value="Tail_P2_I"/>
    <property type="match status" value="1"/>
</dbReference>
<name>A0ABW0MEZ6_9BURK</name>
<accession>A0ABW0MEZ6</accession>
<comment type="caution">
    <text evidence="1">The sequence shown here is derived from an EMBL/GenBank/DDBJ whole genome shotgun (WGS) entry which is preliminary data.</text>
</comment>